<proteinExistence type="predicted"/>
<organism evidence="2 3">
    <name type="scientific">Glossina austeni</name>
    <name type="common">Savannah tsetse fly</name>
    <dbReference type="NCBI Taxonomy" id="7395"/>
    <lineage>
        <taxon>Eukaryota</taxon>
        <taxon>Metazoa</taxon>
        <taxon>Ecdysozoa</taxon>
        <taxon>Arthropoda</taxon>
        <taxon>Hexapoda</taxon>
        <taxon>Insecta</taxon>
        <taxon>Pterygota</taxon>
        <taxon>Neoptera</taxon>
        <taxon>Endopterygota</taxon>
        <taxon>Diptera</taxon>
        <taxon>Brachycera</taxon>
        <taxon>Muscomorpha</taxon>
        <taxon>Hippoboscoidea</taxon>
        <taxon>Glossinidae</taxon>
        <taxon>Glossina</taxon>
    </lineage>
</organism>
<evidence type="ECO:0000313" key="3">
    <source>
        <dbReference type="Proteomes" id="UP000078200"/>
    </source>
</evidence>
<reference evidence="2" key="1">
    <citation type="submission" date="2020-05" db="UniProtKB">
        <authorList>
            <consortium name="EnsemblMetazoa"/>
        </authorList>
    </citation>
    <scope>IDENTIFICATION</scope>
    <source>
        <strain evidence="2">TTRI</strain>
    </source>
</reference>
<keyword evidence="1" id="KW-0472">Membrane</keyword>
<keyword evidence="1" id="KW-0812">Transmembrane</keyword>
<keyword evidence="1" id="KW-1133">Transmembrane helix</keyword>
<dbReference type="EnsemblMetazoa" id="GAUT015894-RA">
    <property type="protein sequence ID" value="GAUT015894-PA"/>
    <property type="gene ID" value="GAUT015894"/>
</dbReference>
<keyword evidence="3" id="KW-1185">Reference proteome</keyword>
<name>A0A1A9UUK5_GLOAU</name>
<evidence type="ECO:0000313" key="2">
    <source>
        <dbReference type="EnsemblMetazoa" id="GAUT015894-PA"/>
    </source>
</evidence>
<dbReference type="AlphaFoldDB" id="A0A1A9UUK5"/>
<dbReference type="VEuPathDB" id="VectorBase:GAUT015894"/>
<evidence type="ECO:0000256" key="1">
    <source>
        <dbReference type="SAM" id="Phobius"/>
    </source>
</evidence>
<accession>A0A1A9UUK5</accession>
<feature type="transmembrane region" description="Helical" evidence="1">
    <location>
        <begin position="49"/>
        <end position="67"/>
    </location>
</feature>
<protein>
    <submittedName>
        <fullName evidence="2">Uncharacterized protein</fullName>
    </submittedName>
</protein>
<feature type="transmembrane region" description="Helical" evidence="1">
    <location>
        <begin position="12"/>
        <end position="29"/>
    </location>
</feature>
<sequence>MWIKHKISRTLLSLLSMSIITVINFLNISSHSSAHIHNYCNCFKSFDMIFINTIGAICSGACTLLAVNVRYGNPKIQDLFFNEDRISGKVMSIPRQTSGCLHITYSVGYNNGHWFSENNRESVDPIFNYPMTSLYCYIVTSDIIVIRHVSRH</sequence>
<dbReference type="Proteomes" id="UP000078200">
    <property type="component" value="Unassembled WGS sequence"/>
</dbReference>